<keyword evidence="6 7" id="KW-0472">Membrane</keyword>
<keyword evidence="4 7" id="KW-0812">Transmembrane</keyword>
<sequence length="314" mass="33794">MFFLIRRLAVLVGTLVIASFVVFLIPYLTPGDPVRKILRGRVRDLNVDPVTLESLRRSYGLDRPLLTQFWDWLAKALRGDLGLSYTSRSPVTEMISSALGVTTVLAITSLLIALVAALFFGSLAAVKRGKPTDTAITSITQGFVAIPEYWLAPVLILVFALQLGALPSAGWRGPESMVLPCLTLALRPMSYFTQVTRASMIDVLESPHITAARARGLTFGATMLRHGVRNALLPVITLFSVWLAGLLGGSVVVEVIFSIPGMGRLLYESVVNNDVPTIQAGVISLVGLAVLITTLTDLGYTLINPTVRAAHVSA</sequence>
<comment type="similarity">
    <text evidence="7">Belongs to the binding-protein-dependent transport system permease family.</text>
</comment>
<dbReference type="Pfam" id="PF19300">
    <property type="entry name" value="BPD_transp_1_N"/>
    <property type="match status" value="1"/>
</dbReference>
<feature type="transmembrane region" description="Helical" evidence="7">
    <location>
        <begin position="94"/>
        <end position="120"/>
    </location>
</feature>
<dbReference type="RefSeq" id="WP_219538202.1">
    <property type="nucleotide sequence ID" value="NZ_JAHKRM010000045.1"/>
</dbReference>
<proteinExistence type="inferred from homology"/>
<keyword evidence="2 7" id="KW-0813">Transport</keyword>
<dbReference type="InterPro" id="IPR045621">
    <property type="entry name" value="BPD_transp_1_N"/>
</dbReference>
<keyword evidence="10" id="KW-1185">Reference proteome</keyword>
<feature type="transmembrane region" description="Helical" evidence="7">
    <location>
        <begin position="231"/>
        <end position="257"/>
    </location>
</feature>
<evidence type="ECO:0000313" key="9">
    <source>
        <dbReference type="EMBL" id="MFD1542069.1"/>
    </source>
</evidence>
<reference evidence="10" key="1">
    <citation type="journal article" date="2019" name="Int. J. Syst. Evol. Microbiol.">
        <title>The Global Catalogue of Microorganisms (GCM) 10K type strain sequencing project: providing services to taxonomists for standard genome sequencing and annotation.</title>
        <authorList>
            <consortium name="The Broad Institute Genomics Platform"/>
            <consortium name="The Broad Institute Genome Sequencing Center for Infectious Disease"/>
            <person name="Wu L."/>
            <person name="Ma J."/>
        </authorList>
    </citation>
    <scope>NUCLEOTIDE SEQUENCE [LARGE SCALE GENOMIC DNA]</scope>
    <source>
        <strain evidence="10">CGMCC 1.15399</strain>
    </source>
</reference>
<comment type="caution">
    <text evidence="9">The sequence shown here is derived from an EMBL/GenBank/DDBJ whole genome shotgun (WGS) entry which is preliminary data.</text>
</comment>
<dbReference type="PANTHER" id="PTHR43163:SF9">
    <property type="entry name" value="ABC TRANSPORTER PERMEASE PROTEIN"/>
    <property type="match status" value="1"/>
</dbReference>
<evidence type="ECO:0000256" key="4">
    <source>
        <dbReference type="ARBA" id="ARBA00022692"/>
    </source>
</evidence>
<protein>
    <submittedName>
        <fullName evidence="9">ABC transporter permease</fullName>
    </submittedName>
</protein>
<dbReference type="InterPro" id="IPR000515">
    <property type="entry name" value="MetI-like"/>
</dbReference>
<dbReference type="Proteomes" id="UP001597097">
    <property type="component" value="Unassembled WGS sequence"/>
</dbReference>
<organism evidence="9 10">
    <name type="scientific">Nonomuraea guangzhouensis</name>
    <dbReference type="NCBI Taxonomy" id="1291555"/>
    <lineage>
        <taxon>Bacteria</taxon>
        <taxon>Bacillati</taxon>
        <taxon>Actinomycetota</taxon>
        <taxon>Actinomycetes</taxon>
        <taxon>Streptosporangiales</taxon>
        <taxon>Streptosporangiaceae</taxon>
        <taxon>Nonomuraea</taxon>
    </lineage>
</organism>
<name>A0ABW4GHI9_9ACTN</name>
<evidence type="ECO:0000256" key="2">
    <source>
        <dbReference type="ARBA" id="ARBA00022448"/>
    </source>
</evidence>
<evidence type="ECO:0000259" key="8">
    <source>
        <dbReference type="PROSITE" id="PS50928"/>
    </source>
</evidence>
<evidence type="ECO:0000256" key="1">
    <source>
        <dbReference type="ARBA" id="ARBA00004651"/>
    </source>
</evidence>
<dbReference type="PANTHER" id="PTHR43163">
    <property type="entry name" value="DIPEPTIDE TRANSPORT SYSTEM PERMEASE PROTEIN DPPB-RELATED"/>
    <property type="match status" value="1"/>
</dbReference>
<evidence type="ECO:0000256" key="5">
    <source>
        <dbReference type="ARBA" id="ARBA00022989"/>
    </source>
</evidence>
<evidence type="ECO:0000256" key="3">
    <source>
        <dbReference type="ARBA" id="ARBA00022475"/>
    </source>
</evidence>
<dbReference type="PROSITE" id="PS50928">
    <property type="entry name" value="ABC_TM1"/>
    <property type="match status" value="1"/>
</dbReference>
<dbReference type="Pfam" id="PF00528">
    <property type="entry name" value="BPD_transp_1"/>
    <property type="match status" value="1"/>
</dbReference>
<evidence type="ECO:0000256" key="7">
    <source>
        <dbReference type="RuleBase" id="RU363032"/>
    </source>
</evidence>
<keyword evidence="3" id="KW-1003">Cell membrane</keyword>
<feature type="transmembrane region" description="Helical" evidence="7">
    <location>
        <begin position="7"/>
        <end position="28"/>
    </location>
</feature>
<dbReference type="CDD" id="cd06261">
    <property type="entry name" value="TM_PBP2"/>
    <property type="match status" value="1"/>
</dbReference>
<gene>
    <name evidence="9" type="ORF">ACFSJ0_33810</name>
</gene>
<dbReference type="EMBL" id="JBHUCM010000031">
    <property type="protein sequence ID" value="MFD1542069.1"/>
    <property type="molecule type" value="Genomic_DNA"/>
</dbReference>
<keyword evidence="5 7" id="KW-1133">Transmembrane helix</keyword>
<evidence type="ECO:0000313" key="10">
    <source>
        <dbReference type="Proteomes" id="UP001597097"/>
    </source>
</evidence>
<comment type="subcellular location">
    <subcellularLocation>
        <location evidence="1 7">Cell membrane</location>
        <topology evidence="1 7">Multi-pass membrane protein</topology>
    </subcellularLocation>
</comment>
<feature type="transmembrane region" description="Helical" evidence="7">
    <location>
        <begin position="277"/>
        <end position="298"/>
    </location>
</feature>
<accession>A0ABW4GHI9</accession>
<evidence type="ECO:0000256" key="6">
    <source>
        <dbReference type="ARBA" id="ARBA00023136"/>
    </source>
</evidence>
<feature type="domain" description="ABC transmembrane type-1" evidence="8">
    <location>
        <begin position="99"/>
        <end position="296"/>
    </location>
</feature>